<evidence type="ECO:0000313" key="1">
    <source>
        <dbReference type="EMBL" id="RLP70865.1"/>
    </source>
</evidence>
<name>A0A3L6ZTA1_9MICO</name>
<reference evidence="1 2" key="1">
    <citation type="submission" date="2018-10" db="EMBL/GenBank/DDBJ databases">
        <authorList>
            <person name="Li J."/>
        </authorList>
    </citation>
    <scope>NUCLEOTIDE SEQUENCE [LARGE SCALE GENOMIC DNA]</scope>
    <source>
        <strain evidence="1 2">JCM 30549</strain>
    </source>
</reference>
<gene>
    <name evidence="1" type="ORF">D9V30_00050</name>
</gene>
<dbReference type="Proteomes" id="UP000275395">
    <property type="component" value="Unassembled WGS sequence"/>
</dbReference>
<protein>
    <recommendedName>
        <fullName evidence="3">Minor tail protein</fullName>
    </recommendedName>
</protein>
<accession>A0A3L6ZTA1</accession>
<evidence type="ECO:0000313" key="2">
    <source>
        <dbReference type="Proteomes" id="UP000275395"/>
    </source>
</evidence>
<dbReference type="EMBL" id="RCUW01000001">
    <property type="protein sequence ID" value="RLP70865.1"/>
    <property type="molecule type" value="Genomic_DNA"/>
</dbReference>
<proteinExistence type="predicted"/>
<comment type="caution">
    <text evidence="1">The sequence shown here is derived from an EMBL/GenBank/DDBJ whole genome shotgun (WGS) entry which is preliminary data.</text>
</comment>
<dbReference type="AlphaFoldDB" id="A0A3L6ZTA1"/>
<organism evidence="1 2">
    <name type="scientific">Mycetocola reblochoni</name>
    <dbReference type="NCBI Taxonomy" id="331618"/>
    <lineage>
        <taxon>Bacteria</taxon>
        <taxon>Bacillati</taxon>
        <taxon>Actinomycetota</taxon>
        <taxon>Actinomycetes</taxon>
        <taxon>Micrococcales</taxon>
        <taxon>Microbacteriaceae</taxon>
        <taxon>Mycetocola</taxon>
    </lineage>
</organism>
<sequence length="359" mass="39689">MPFTWHVHDTSTGERLMDVEPVSGSWESKLNGVASGSAVFQLGGTVDVVPYRALFNVSDWSRTIVTCWNGRPVADGVIKKTDWDMDTDQITVSYDSYRTMLSRRTTFGSDGYTGHQANNYFMFTDQSGRSLANNLVWVAQQGPRAGYDLRISYGTRSESGPFDRDYRDYNGVVVEEAMQELTDSEGGPDVELRPVLSGRDVLSWELRAGNPRLSHGRVDFHLGDQHALTGIKRSRDAGRLASQVYVLGPGQERKKLWAEASRSASMGLDVIESMTDQDRQKALQQRANSLLATYRTGVEQWSMSLIASASPGLSSVYLGTVLRVFFPSGRLVSGWREFRVIGMSGSVSTDSVALTVEVV</sequence>
<evidence type="ECO:0008006" key="3">
    <source>
        <dbReference type="Google" id="ProtNLM"/>
    </source>
</evidence>